<dbReference type="InterPro" id="IPR000612">
    <property type="entry name" value="PMP3"/>
</dbReference>
<keyword evidence="4 6" id="KW-1133">Transmembrane helix</keyword>
<evidence type="ECO:0000256" key="2">
    <source>
        <dbReference type="ARBA" id="ARBA00009530"/>
    </source>
</evidence>
<protein>
    <submittedName>
        <fullName evidence="7">Uncharacterized protein</fullName>
    </submittedName>
</protein>
<proteinExistence type="inferred from homology"/>
<evidence type="ECO:0000256" key="3">
    <source>
        <dbReference type="ARBA" id="ARBA00022692"/>
    </source>
</evidence>
<keyword evidence="8" id="KW-1185">Reference proteome</keyword>
<evidence type="ECO:0000313" key="8">
    <source>
        <dbReference type="Proteomes" id="UP000567179"/>
    </source>
</evidence>
<dbReference type="PANTHER" id="PTHR21659">
    <property type="entry name" value="HYDROPHOBIC PROTEIN RCI2 LOW TEMPERATURE AND SALT RESPONSIVE PROTEIN LTI6 -RELATED"/>
    <property type="match status" value="1"/>
</dbReference>
<comment type="similarity">
    <text evidence="2">Belongs to the UPF0057 (PMP3) family.</text>
</comment>
<reference evidence="7 8" key="1">
    <citation type="journal article" date="2020" name="ISME J.">
        <title>Uncovering the hidden diversity of litter-decomposition mechanisms in mushroom-forming fungi.</title>
        <authorList>
            <person name="Floudas D."/>
            <person name="Bentzer J."/>
            <person name="Ahren D."/>
            <person name="Johansson T."/>
            <person name="Persson P."/>
            <person name="Tunlid A."/>
        </authorList>
    </citation>
    <scope>NUCLEOTIDE SEQUENCE [LARGE SCALE GENOMIC DNA]</scope>
    <source>
        <strain evidence="7 8">CBS 101986</strain>
    </source>
</reference>
<dbReference type="PANTHER" id="PTHR21659:SF112">
    <property type="entry name" value="PROTEIN SNA2-RELATED"/>
    <property type="match status" value="1"/>
</dbReference>
<dbReference type="GO" id="GO:0016020">
    <property type="term" value="C:membrane"/>
    <property type="evidence" value="ECO:0007669"/>
    <property type="project" value="UniProtKB-SubCell"/>
</dbReference>
<evidence type="ECO:0000256" key="1">
    <source>
        <dbReference type="ARBA" id="ARBA00004370"/>
    </source>
</evidence>
<name>A0A8H5B908_9AGAR</name>
<evidence type="ECO:0000256" key="5">
    <source>
        <dbReference type="ARBA" id="ARBA00023136"/>
    </source>
</evidence>
<sequence>MTQVVSSNSDVFLYFLAILLPPVSVFLKRGCAADFWINVLLCILGWLPGVIHAWYIISKSEGAM</sequence>
<dbReference type="Proteomes" id="UP000567179">
    <property type="component" value="Unassembled WGS sequence"/>
</dbReference>
<comment type="subcellular location">
    <subcellularLocation>
        <location evidence="1">Membrane</location>
    </subcellularLocation>
</comment>
<keyword evidence="5 6" id="KW-0472">Membrane</keyword>
<dbReference type="OrthoDB" id="2802411at2759"/>
<comment type="caution">
    <text evidence="7">The sequence shown here is derived from an EMBL/GenBank/DDBJ whole genome shotgun (WGS) entry which is preliminary data.</text>
</comment>
<keyword evidence="3 6" id="KW-0812">Transmembrane</keyword>
<feature type="transmembrane region" description="Helical" evidence="6">
    <location>
        <begin position="12"/>
        <end position="28"/>
    </location>
</feature>
<feature type="transmembrane region" description="Helical" evidence="6">
    <location>
        <begin position="35"/>
        <end position="57"/>
    </location>
</feature>
<organism evidence="7 8">
    <name type="scientific">Psilocybe cf. subviscida</name>
    <dbReference type="NCBI Taxonomy" id="2480587"/>
    <lineage>
        <taxon>Eukaryota</taxon>
        <taxon>Fungi</taxon>
        <taxon>Dikarya</taxon>
        <taxon>Basidiomycota</taxon>
        <taxon>Agaricomycotina</taxon>
        <taxon>Agaricomycetes</taxon>
        <taxon>Agaricomycetidae</taxon>
        <taxon>Agaricales</taxon>
        <taxon>Agaricineae</taxon>
        <taxon>Strophariaceae</taxon>
        <taxon>Psilocybe</taxon>
    </lineage>
</organism>
<dbReference type="Pfam" id="PF01679">
    <property type="entry name" value="Pmp3"/>
    <property type="match status" value="1"/>
</dbReference>
<gene>
    <name evidence="7" type="ORF">D9619_010730</name>
</gene>
<accession>A0A8H5B908</accession>
<evidence type="ECO:0000256" key="4">
    <source>
        <dbReference type="ARBA" id="ARBA00022989"/>
    </source>
</evidence>
<dbReference type="AlphaFoldDB" id="A0A8H5B908"/>
<evidence type="ECO:0000313" key="7">
    <source>
        <dbReference type="EMBL" id="KAF5318451.1"/>
    </source>
</evidence>
<evidence type="ECO:0000256" key="6">
    <source>
        <dbReference type="SAM" id="Phobius"/>
    </source>
</evidence>
<dbReference type="EMBL" id="JAACJJ010000030">
    <property type="protein sequence ID" value="KAF5318451.1"/>
    <property type="molecule type" value="Genomic_DNA"/>
</dbReference>